<keyword evidence="1" id="KW-0732">Signal</keyword>
<protein>
    <recommendedName>
        <fullName evidence="4">START domain-containing protein</fullName>
    </recommendedName>
</protein>
<evidence type="ECO:0000313" key="3">
    <source>
        <dbReference type="Proteomes" id="UP000662783"/>
    </source>
</evidence>
<feature type="signal peptide" evidence="1">
    <location>
        <begin position="1"/>
        <end position="23"/>
    </location>
</feature>
<dbReference type="SUPFAM" id="SSF55961">
    <property type="entry name" value="Bet v1-like"/>
    <property type="match status" value="1"/>
</dbReference>
<dbReference type="EMBL" id="CP070608">
    <property type="protein sequence ID" value="QSE98728.1"/>
    <property type="molecule type" value="Genomic_DNA"/>
</dbReference>
<dbReference type="PROSITE" id="PS51257">
    <property type="entry name" value="PROKAR_LIPOPROTEIN"/>
    <property type="match status" value="1"/>
</dbReference>
<accession>A0A974WHN5</accession>
<dbReference type="RefSeq" id="WP_205723242.1">
    <property type="nucleotide sequence ID" value="NZ_CP070608.1"/>
</dbReference>
<feature type="chain" id="PRO_5038007371" description="START domain-containing protein" evidence="1">
    <location>
        <begin position="24"/>
        <end position="219"/>
    </location>
</feature>
<gene>
    <name evidence="2" type="ORF">JR347_06505</name>
</gene>
<proteinExistence type="predicted"/>
<name>A0A974WHN5_9BACT</name>
<keyword evidence="3" id="KW-1185">Reference proteome</keyword>
<sequence length="219" mass="24991">MITRNSIFNSILLLILSCLSVSAQKPNFSQWDLENSVDDIKIFTKDSTGSLKKFGAEFVVNASSEKVKIFLRKVKDYENWIDGINACDLVSKLSEDSYSYHFYINRKIFFGLYEIKKDGVVNSTVTQKPDFVYVESNIDRAAAKVEDYDRISHYQVKWYVLPIDGSRSKIIYEGVVDVQLNFAYSIIKPAILENLEGTFKNMRAGLKGMRQSTASLKSE</sequence>
<evidence type="ECO:0008006" key="4">
    <source>
        <dbReference type="Google" id="ProtNLM"/>
    </source>
</evidence>
<reference evidence="2" key="1">
    <citation type="submission" date="2021-02" db="EMBL/GenBank/DDBJ databases">
        <title>Fulvivirga sp. S481 isolated from sea water.</title>
        <authorList>
            <person name="Bae S.S."/>
            <person name="Baek K."/>
        </authorList>
    </citation>
    <scope>NUCLEOTIDE SEQUENCE</scope>
    <source>
        <strain evidence="2">S481</strain>
    </source>
</reference>
<dbReference type="Gene3D" id="3.30.530.20">
    <property type="match status" value="1"/>
</dbReference>
<dbReference type="KEGG" id="fuv:JR347_06505"/>
<dbReference type="AlphaFoldDB" id="A0A974WHN5"/>
<dbReference type="Proteomes" id="UP000662783">
    <property type="component" value="Chromosome"/>
</dbReference>
<organism evidence="2 3">
    <name type="scientific">Fulvivirga lutea</name>
    <dbReference type="NCBI Taxonomy" id="2810512"/>
    <lineage>
        <taxon>Bacteria</taxon>
        <taxon>Pseudomonadati</taxon>
        <taxon>Bacteroidota</taxon>
        <taxon>Cytophagia</taxon>
        <taxon>Cytophagales</taxon>
        <taxon>Fulvivirgaceae</taxon>
        <taxon>Fulvivirga</taxon>
    </lineage>
</organism>
<evidence type="ECO:0000313" key="2">
    <source>
        <dbReference type="EMBL" id="QSE98728.1"/>
    </source>
</evidence>
<dbReference type="InterPro" id="IPR023393">
    <property type="entry name" value="START-like_dom_sf"/>
</dbReference>
<evidence type="ECO:0000256" key="1">
    <source>
        <dbReference type="SAM" id="SignalP"/>
    </source>
</evidence>